<evidence type="ECO:0000259" key="3">
    <source>
        <dbReference type="Pfam" id="PF01656"/>
    </source>
</evidence>
<name>A0A6N9TT82_DISTH</name>
<dbReference type="GO" id="GO:0016887">
    <property type="term" value="F:ATP hydrolysis activity"/>
    <property type="evidence" value="ECO:0007669"/>
    <property type="project" value="TreeGrafter"/>
</dbReference>
<dbReference type="InterPro" id="IPR002586">
    <property type="entry name" value="CobQ/CobB/MinD/ParA_Nub-bd_dom"/>
</dbReference>
<gene>
    <name evidence="4" type="ORF">G3N55_08880</name>
</gene>
<evidence type="ECO:0000313" key="5">
    <source>
        <dbReference type="Proteomes" id="UP000469346"/>
    </source>
</evidence>
<dbReference type="SUPFAM" id="SSF52540">
    <property type="entry name" value="P-loop containing nucleoside triphosphate hydrolases"/>
    <property type="match status" value="1"/>
</dbReference>
<dbReference type="PANTHER" id="PTHR43384:SF4">
    <property type="entry name" value="CELLULOSE BIOSYNTHESIS PROTEIN BCSQ-RELATED"/>
    <property type="match status" value="1"/>
</dbReference>
<keyword evidence="1" id="KW-0547">Nucleotide-binding</keyword>
<protein>
    <submittedName>
        <fullName evidence="4">MinD/ParA family protein</fullName>
    </submittedName>
</protein>
<reference evidence="4 5" key="1">
    <citation type="submission" date="2020-02" db="EMBL/GenBank/DDBJ databases">
        <title>Comparative genomics of sulfur disproportionating microorganisms.</title>
        <authorList>
            <person name="Ward L.M."/>
            <person name="Bertran E."/>
            <person name="Johnston D.T."/>
        </authorList>
    </citation>
    <scope>NUCLEOTIDE SEQUENCE [LARGE SCALE GENOMIC DNA]</scope>
    <source>
        <strain evidence="4 5">DSM 100025</strain>
    </source>
</reference>
<sequence length="298" mass="31366">MAIVLSVASGKGGVGKTILSANLALHLARAGRRVVLVDLDVGGADVHMLYGLFHPAHTLTDFLARKVDDLDAVAEPLPAFHGLRVITGTGETLKTSNLPYASKQRLIRHVRRLEADVVVADVGAGTNYHALDFFLMADLPVCIATPDPTSILDLYRFVKLAAIRKVLGVLTARGPLGAPLSEADFNRMDEIFELASREGPETRAAAEAALAGFIPHLVLNRVGAKSHLNIAQLRRLLAGYVGVDLPLLGAIPEDPAVTAAVRAYLPVLEAAPASPAARALEEIGTAVAEKVARLAAAA</sequence>
<dbReference type="Proteomes" id="UP000469346">
    <property type="component" value="Unassembled WGS sequence"/>
</dbReference>
<dbReference type="Pfam" id="PF01656">
    <property type="entry name" value="CbiA"/>
    <property type="match status" value="1"/>
</dbReference>
<feature type="domain" description="CobQ/CobB/MinD/ParA nucleotide binding" evidence="3">
    <location>
        <begin position="6"/>
        <end position="262"/>
    </location>
</feature>
<accession>A0A6N9TT82</accession>
<dbReference type="EMBL" id="JAAGRR010000104">
    <property type="protein sequence ID" value="NDY42954.1"/>
    <property type="molecule type" value="Genomic_DNA"/>
</dbReference>
<proteinExistence type="predicted"/>
<dbReference type="InterPro" id="IPR027417">
    <property type="entry name" value="P-loop_NTPase"/>
</dbReference>
<dbReference type="InterPro" id="IPR050625">
    <property type="entry name" value="ParA/MinD_ATPase"/>
</dbReference>
<dbReference type="RefSeq" id="WP_163299080.1">
    <property type="nucleotide sequence ID" value="NZ_JAAGRR010000104.1"/>
</dbReference>
<dbReference type="GO" id="GO:0005524">
    <property type="term" value="F:ATP binding"/>
    <property type="evidence" value="ECO:0007669"/>
    <property type="project" value="UniProtKB-KW"/>
</dbReference>
<comment type="caution">
    <text evidence="4">The sequence shown here is derived from an EMBL/GenBank/DDBJ whole genome shotgun (WGS) entry which is preliminary data.</text>
</comment>
<keyword evidence="5" id="KW-1185">Reference proteome</keyword>
<dbReference type="GO" id="GO:0005829">
    <property type="term" value="C:cytosol"/>
    <property type="evidence" value="ECO:0007669"/>
    <property type="project" value="TreeGrafter"/>
</dbReference>
<evidence type="ECO:0000256" key="1">
    <source>
        <dbReference type="ARBA" id="ARBA00022741"/>
    </source>
</evidence>
<dbReference type="GO" id="GO:0009898">
    <property type="term" value="C:cytoplasmic side of plasma membrane"/>
    <property type="evidence" value="ECO:0007669"/>
    <property type="project" value="TreeGrafter"/>
</dbReference>
<keyword evidence="2" id="KW-0067">ATP-binding</keyword>
<evidence type="ECO:0000256" key="2">
    <source>
        <dbReference type="ARBA" id="ARBA00022840"/>
    </source>
</evidence>
<organism evidence="4 5">
    <name type="scientific">Dissulfurirhabdus thermomarina</name>
    <dbReference type="NCBI Taxonomy" id="1765737"/>
    <lineage>
        <taxon>Bacteria</taxon>
        <taxon>Deltaproteobacteria</taxon>
        <taxon>Dissulfurirhabdaceae</taxon>
        <taxon>Dissulfurirhabdus</taxon>
    </lineage>
</organism>
<dbReference type="AlphaFoldDB" id="A0A6N9TT82"/>
<dbReference type="Gene3D" id="3.40.50.300">
    <property type="entry name" value="P-loop containing nucleotide triphosphate hydrolases"/>
    <property type="match status" value="1"/>
</dbReference>
<dbReference type="PANTHER" id="PTHR43384">
    <property type="entry name" value="SEPTUM SITE-DETERMINING PROTEIN MIND HOMOLOG, CHLOROPLASTIC-RELATED"/>
    <property type="match status" value="1"/>
</dbReference>
<dbReference type="GO" id="GO:0051782">
    <property type="term" value="P:negative regulation of cell division"/>
    <property type="evidence" value="ECO:0007669"/>
    <property type="project" value="TreeGrafter"/>
</dbReference>
<evidence type="ECO:0000313" key="4">
    <source>
        <dbReference type="EMBL" id="NDY42954.1"/>
    </source>
</evidence>